<dbReference type="Pfam" id="PF15480">
    <property type="entry name" value="DUF4640"/>
    <property type="match status" value="1"/>
</dbReference>
<protein>
    <submittedName>
        <fullName evidence="3">Uncharacterized protein C12orf71 homolog</fullName>
    </submittedName>
</protein>
<evidence type="ECO:0000256" key="1">
    <source>
        <dbReference type="SAM" id="MobiDB-lite"/>
    </source>
</evidence>
<dbReference type="KEGG" id="hai:109396302"/>
<keyword evidence="2" id="KW-1185">Reference proteome</keyword>
<name>A0A8B7TEP3_HIPAR</name>
<dbReference type="OrthoDB" id="9450944at2759"/>
<feature type="region of interest" description="Disordered" evidence="1">
    <location>
        <begin position="146"/>
        <end position="210"/>
    </location>
</feature>
<accession>A0A8B7TEP3</accession>
<dbReference type="InterPro" id="IPR027908">
    <property type="entry name" value="DUF4640"/>
</dbReference>
<evidence type="ECO:0000313" key="2">
    <source>
        <dbReference type="Proteomes" id="UP000694851"/>
    </source>
</evidence>
<dbReference type="GeneID" id="109396302"/>
<organism evidence="2 3">
    <name type="scientific">Hipposideros armiger</name>
    <name type="common">Great Himalayan leaf-nosed bat</name>
    <dbReference type="NCBI Taxonomy" id="186990"/>
    <lineage>
        <taxon>Eukaryota</taxon>
        <taxon>Metazoa</taxon>
        <taxon>Chordata</taxon>
        <taxon>Craniata</taxon>
        <taxon>Vertebrata</taxon>
        <taxon>Euteleostomi</taxon>
        <taxon>Mammalia</taxon>
        <taxon>Eutheria</taxon>
        <taxon>Laurasiatheria</taxon>
        <taxon>Chiroptera</taxon>
        <taxon>Yinpterochiroptera</taxon>
        <taxon>Rhinolophoidea</taxon>
        <taxon>Hipposideridae</taxon>
        <taxon>Hipposideros</taxon>
    </lineage>
</organism>
<dbReference type="RefSeq" id="XP_019523564.1">
    <property type="nucleotide sequence ID" value="XM_019668019.1"/>
</dbReference>
<evidence type="ECO:0000313" key="3">
    <source>
        <dbReference type="RefSeq" id="XP_019523564.1"/>
    </source>
</evidence>
<dbReference type="AlphaFoldDB" id="A0A8B7TEP3"/>
<gene>
    <name evidence="3" type="primary">CUNH12orf71</name>
</gene>
<reference evidence="3" key="1">
    <citation type="submission" date="2025-08" db="UniProtKB">
        <authorList>
            <consortium name="RefSeq"/>
        </authorList>
    </citation>
    <scope>IDENTIFICATION</scope>
    <source>
        <tissue evidence="3">Muscle</tissue>
    </source>
</reference>
<dbReference type="PANTHER" id="PTHR36462:SF1">
    <property type="entry name" value="CHROMOSOME 12 OPEN READING FRAME 71"/>
    <property type="match status" value="1"/>
</dbReference>
<sequence length="279" mass="31294">MADSFSGSDCADTEDCSSKSYLSLSVGYYPCEDTFSYENTVSCEDMSSKCPSVHLVPPIQGTWLTDSIGRLLGRRDQIQDDPEQFCKLSITLAWDIDMGSNQSDSITNWDPHGHHQWIGQYTKEKTQLTLSKLDGLVQKLEKFLENQKDEEDDESVFPESAPEENCQLSSSSPPDMAQTISQAPGSQRTSTTETSSVSSDPPEEEDAHSSTQALSCLNIRWVFHWLRLHVLSSFGGRQLSEKATHQLTHKKRLFPRSKRIQPQESLELGPPVPPEFVTF</sequence>
<feature type="compositionally biased region" description="Polar residues" evidence="1">
    <location>
        <begin position="166"/>
        <end position="188"/>
    </location>
</feature>
<dbReference type="PANTHER" id="PTHR36462">
    <property type="entry name" value="CHROMOSOME 12 OPEN READING FRAME 71"/>
    <property type="match status" value="1"/>
</dbReference>
<proteinExistence type="predicted"/>
<dbReference type="CTD" id="101639822"/>
<dbReference type="Proteomes" id="UP000694851">
    <property type="component" value="Unplaced"/>
</dbReference>
<feature type="compositionally biased region" description="Low complexity" evidence="1">
    <location>
        <begin position="189"/>
        <end position="200"/>
    </location>
</feature>